<reference evidence="12" key="2">
    <citation type="submission" date="2014-11" db="EMBL/GenBank/DDBJ databases">
        <title>Draft genome sequence of Hydrogenophaga intermedia S1.</title>
        <authorList>
            <person name="Gan H.M."/>
            <person name="Chew T.H."/>
            <person name="Stolz A."/>
        </authorList>
    </citation>
    <scope>NUCLEOTIDE SEQUENCE [LARGE SCALE GENOMIC DNA]</scope>
    <source>
        <strain evidence="12">S1</strain>
    </source>
</reference>
<dbReference type="GO" id="GO:0015740">
    <property type="term" value="P:C4-dicarboxylate transport"/>
    <property type="evidence" value="ECO:0007669"/>
    <property type="project" value="TreeGrafter"/>
</dbReference>
<feature type="transmembrane region" description="Helical" evidence="9">
    <location>
        <begin position="26"/>
        <end position="49"/>
    </location>
</feature>
<evidence type="ECO:0000256" key="4">
    <source>
        <dbReference type="ARBA" id="ARBA00022519"/>
    </source>
</evidence>
<dbReference type="PANTHER" id="PTHR35011:SF2">
    <property type="entry name" value="2,3-DIKETO-L-GULONATE TRAP TRANSPORTER SMALL PERMEASE PROTEIN YIAM"/>
    <property type="match status" value="1"/>
</dbReference>
<evidence type="ECO:0000256" key="5">
    <source>
        <dbReference type="ARBA" id="ARBA00022692"/>
    </source>
</evidence>
<sequence>MAFSDSPARPSLAGRLEHGFVRLNQALIVLLMASMAVLVFANVVMRYVFNQSIFWVEEFTQIQMIWVAYLGAGLALREGRHVAVDMLQDLLPAPLRHAIRWFIAIATALFLLALVVLGVQIAEFTWSQETPAMGLPAGLPYLGIPLGAAAMLLHLLLFWRQFIAREFVQTEDLDDHEAEEAAA</sequence>
<dbReference type="Proteomes" id="UP000028878">
    <property type="component" value="Unassembled WGS sequence"/>
</dbReference>
<keyword evidence="4 9" id="KW-0997">Cell inner membrane</keyword>
<dbReference type="Pfam" id="PF04290">
    <property type="entry name" value="DctQ"/>
    <property type="match status" value="1"/>
</dbReference>
<keyword evidence="3" id="KW-1003">Cell membrane</keyword>
<comment type="subcellular location">
    <subcellularLocation>
        <location evidence="1 9">Cell inner membrane</location>
        <topology evidence="1 9">Multi-pass membrane protein</topology>
    </subcellularLocation>
</comment>
<name>A0A1L1PSL4_HYDIT</name>
<dbReference type="RefSeq" id="WP_051756183.1">
    <property type="nucleotide sequence ID" value="NZ_CCAE010000034.1"/>
</dbReference>
<proteinExistence type="inferred from homology"/>
<reference evidence="12" key="1">
    <citation type="submission" date="2014-02" db="EMBL/GenBank/DDBJ databases">
        <authorList>
            <person name="Gan H."/>
        </authorList>
    </citation>
    <scope>NUCLEOTIDE SEQUENCE [LARGE SCALE GENOMIC DNA]</scope>
    <source>
        <strain evidence="12">S1</strain>
    </source>
</reference>
<feature type="transmembrane region" description="Helical" evidence="9">
    <location>
        <begin position="98"/>
        <end position="119"/>
    </location>
</feature>
<dbReference type="InterPro" id="IPR007387">
    <property type="entry name" value="TRAP_DctQ"/>
</dbReference>
<keyword evidence="2 9" id="KW-0813">Transport</keyword>
<organism evidence="11 12">
    <name type="scientific">Hydrogenophaga intermedia</name>
    <dbReference type="NCBI Taxonomy" id="65786"/>
    <lineage>
        <taxon>Bacteria</taxon>
        <taxon>Pseudomonadati</taxon>
        <taxon>Pseudomonadota</taxon>
        <taxon>Betaproteobacteria</taxon>
        <taxon>Burkholderiales</taxon>
        <taxon>Comamonadaceae</taxon>
        <taxon>Hydrogenophaga</taxon>
    </lineage>
</organism>
<evidence type="ECO:0000256" key="3">
    <source>
        <dbReference type="ARBA" id="ARBA00022475"/>
    </source>
</evidence>
<feature type="transmembrane region" description="Helical" evidence="9">
    <location>
        <begin position="61"/>
        <end position="77"/>
    </location>
</feature>
<keyword evidence="5 9" id="KW-0812">Transmembrane</keyword>
<dbReference type="GO" id="GO:0022857">
    <property type="term" value="F:transmembrane transporter activity"/>
    <property type="evidence" value="ECO:0007669"/>
    <property type="project" value="UniProtKB-UniRule"/>
</dbReference>
<evidence type="ECO:0000313" key="11">
    <source>
        <dbReference type="EMBL" id="CDN89046.1"/>
    </source>
</evidence>
<evidence type="ECO:0000256" key="9">
    <source>
        <dbReference type="RuleBase" id="RU369079"/>
    </source>
</evidence>
<dbReference type="PANTHER" id="PTHR35011">
    <property type="entry name" value="2,3-DIKETO-L-GULONATE TRAP TRANSPORTER SMALL PERMEASE PROTEIN YIAM"/>
    <property type="match status" value="1"/>
</dbReference>
<keyword evidence="7 9" id="KW-0472">Membrane</keyword>
<comment type="function">
    <text evidence="9">Part of the tripartite ATP-independent periplasmic (TRAP) transport system.</text>
</comment>
<dbReference type="AlphaFoldDB" id="A0A1L1PSL4"/>
<dbReference type="GO" id="GO:0005886">
    <property type="term" value="C:plasma membrane"/>
    <property type="evidence" value="ECO:0007669"/>
    <property type="project" value="UniProtKB-SubCell"/>
</dbReference>
<gene>
    <name evidence="11" type="ORF">BN948_03483</name>
</gene>
<dbReference type="EMBL" id="CCAE010000034">
    <property type="protein sequence ID" value="CDN89046.1"/>
    <property type="molecule type" value="Genomic_DNA"/>
</dbReference>
<keyword evidence="6 9" id="KW-1133">Transmembrane helix</keyword>
<evidence type="ECO:0000256" key="6">
    <source>
        <dbReference type="ARBA" id="ARBA00022989"/>
    </source>
</evidence>
<evidence type="ECO:0000256" key="2">
    <source>
        <dbReference type="ARBA" id="ARBA00022448"/>
    </source>
</evidence>
<dbReference type="InterPro" id="IPR055348">
    <property type="entry name" value="DctQ"/>
</dbReference>
<evidence type="ECO:0000256" key="7">
    <source>
        <dbReference type="ARBA" id="ARBA00023136"/>
    </source>
</evidence>
<accession>A0A1L1PSL4</accession>
<keyword evidence="12" id="KW-1185">Reference proteome</keyword>
<comment type="similarity">
    <text evidence="8 9">Belongs to the TRAP transporter small permease family.</text>
</comment>
<comment type="subunit">
    <text evidence="9">The complex comprises the extracytoplasmic solute receptor protein and the two transmembrane proteins.</text>
</comment>
<feature type="transmembrane region" description="Helical" evidence="9">
    <location>
        <begin position="139"/>
        <end position="159"/>
    </location>
</feature>
<evidence type="ECO:0000256" key="8">
    <source>
        <dbReference type="ARBA" id="ARBA00038436"/>
    </source>
</evidence>
<protein>
    <recommendedName>
        <fullName evidence="9">TRAP transporter small permease protein</fullName>
    </recommendedName>
</protein>
<evidence type="ECO:0000256" key="1">
    <source>
        <dbReference type="ARBA" id="ARBA00004429"/>
    </source>
</evidence>
<feature type="domain" description="Tripartite ATP-independent periplasmic transporters DctQ component" evidence="10">
    <location>
        <begin position="35"/>
        <end position="161"/>
    </location>
</feature>
<evidence type="ECO:0000313" key="12">
    <source>
        <dbReference type="Proteomes" id="UP000028878"/>
    </source>
</evidence>
<evidence type="ECO:0000259" key="10">
    <source>
        <dbReference type="Pfam" id="PF04290"/>
    </source>
</evidence>